<organism evidence="1">
    <name type="scientific">marine metagenome</name>
    <dbReference type="NCBI Taxonomy" id="408172"/>
    <lineage>
        <taxon>unclassified sequences</taxon>
        <taxon>metagenomes</taxon>
        <taxon>ecological metagenomes</taxon>
    </lineage>
</organism>
<accession>A0A382MYX7</accession>
<sequence length="114" mass="12937">MLRHFTVINQCQQSHKKLCSTRVTHPFQGIPHPVHHLFIFHSDNPTPKIPDARNLPPLCAENIILRKQIKGGGWGYQLLANLIRAFLVDAVIADSRGRVSLSVRTCLRAFLTFM</sequence>
<dbReference type="EMBL" id="UINC01096912">
    <property type="protein sequence ID" value="SVC54184.1"/>
    <property type="molecule type" value="Genomic_DNA"/>
</dbReference>
<protein>
    <submittedName>
        <fullName evidence="1">Uncharacterized protein</fullName>
    </submittedName>
</protein>
<proteinExistence type="predicted"/>
<reference evidence="1" key="1">
    <citation type="submission" date="2018-05" db="EMBL/GenBank/DDBJ databases">
        <authorList>
            <person name="Lanie J.A."/>
            <person name="Ng W.-L."/>
            <person name="Kazmierczak K.M."/>
            <person name="Andrzejewski T.M."/>
            <person name="Davidsen T.M."/>
            <person name="Wayne K.J."/>
            <person name="Tettelin H."/>
            <person name="Glass J.I."/>
            <person name="Rusch D."/>
            <person name="Podicherti R."/>
            <person name="Tsui H.-C.T."/>
            <person name="Winkler M.E."/>
        </authorList>
    </citation>
    <scope>NUCLEOTIDE SEQUENCE</scope>
</reference>
<gene>
    <name evidence="1" type="ORF">METZ01_LOCUS307038</name>
</gene>
<evidence type="ECO:0000313" key="1">
    <source>
        <dbReference type="EMBL" id="SVC54184.1"/>
    </source>
</evidence>
<dbReference type="AlphaFoldDB" id="A0A382MYX7"/>
<name>A0A382MYX7_9ZZZZ</name>